<proteinExistence type="predicted"/>
<evidence type="ECO:0000313" key="1">
    <source>
        <dbReference type="EMBL" id="ANI21822.1"/>
    </source>
</evidence>
<dbReference type="KEGG" id="pfg:AB870_26190"/>
<dbReference type="RefSeq" id="WP_053059761.1">
    <property type="nucleotide sequence ID" value="NZ_CP011808.2"/>
</dbReference>
<protein>
    <submittedName>
        <fullName evidence="1">Uncharacterized protein</fullName>
    </submittedName>
</protein>
<evidence type="ECO:0000313" key="2">
    <source>
        <dbReference type="Proteomes" id="UP000035651"/>
    </source>
</evidence>
<dbReference type="OrthoDB" id="9358425at2"/>
<reference evidence="1" key="1">
    <citation type="submission" date="2016-06" db="EMBL/GenBank/DDBJ databases">
        <title>Complete Genome Sequence of Pandoraea faecigallinarum DSM-23572.</title>
        <authorList>
            <person name="Yong D."/>
            <person name="Ee R."/>
            <person name="Lim Y.-L."/>
            <person name="Yin W.-F."/>
            <person name="Chan K.-G."/>
        </authorList>
    </citation>
    <scope>NUCLEOTIDE SEQUENCE</scope>
    <source>
        <strain evidence="1">DSM 23572</strain>
        <plasmid evidence="1">pPF72-1</plasmid>
    </source>
</reference>
<keyword evidence="1" id="KW-0614">Plasmid</keyword>
<dbReference type="AlphaFoldDB" id="A0A173H050"/>
<name>A0A173H050_9BURK</name>
<organism evidence="1 2">
    <name type="scientific">Pandoraea faecigallinarum</name>
    <dbReference type="NCBI Taxonomy" id="656179"/>
    <lineage>
        <taxon>Bacteria</taxon>
        <taxon>Pseudomonadati</taxon>
        <taxon>Pseudomonadota</taxon>
        <taxon>Betaproteobacteria</taxon>
        <taxon>Burkholderiales</taxon>
        <taxon>Burkholderiaceae</taxon>
        <taxon>Pandoraea</taxon>
    </lineage>
</organism>
<dbReference type="EMBL" id="CP011808">
    <property type="protein sequence ID" value="ANI21822.1"/>
    <property type="molecule type" value="Genomic_DNA"/>
</dbReference>
<dbReference type="Proteomes" id="UP000035651">
    <property type="component" value="Plasmid pPF72-1"/>
</dbReference>
<sequence>MDHISGNTFFRALSAPEESDFGQAAGNYENTPCTKVVKGLIGVLTLGIGYGILYMVEDWCNVIPKRAEFREAAVKLHRSIEASPRQRGPGAEVSVHTRGGREIKFCETWEGVQIVDADNNVS</sequence>
<accession>A0A173H050</accession>
<geneLocation type="plasmid" evidence="1 2">
    <name>pPF72-1</name>
</geneLocation>
<gene>
    <name evidence="1" type="ORF">AB870_26190</name>
</gene>
<keyword evidence="2" id="KW-1185">Reference proteome</keyword>